<accession>A0ABD0KQ27</accession>
<proteinExistence type="predicted"/>
<dbReference type="EMBL" id="JACVVK020000142">
    <property type="protein sequence ID" value="KAK7489151.1"/>
    <property type="molecule type" value="Genomic_DNA"/>
</dbReference>
<protein>
    <recommendedName>
        <fullName evidence="3">Secreted protein</fullName>
    </recommendedName>
</protein>
<keyword evidence="2" id="KW-1185">Reference proteome</keyword>
<name>A0ABD0KQ27_9CAEN</name>
<sequence>MHHTLIRYTMLFAYKLTMVTIVNTVVTETLCIVRTVEMGKTEDSTRHLVSLAEVSVLVLQLQCLEPGTSCVPSYSRQHAEVLIEGGRVPNYHWGPDKGGGPGQATCSAVTFQGWPPRTLFRSHTRPLGTDLEARYSEVCSSVCVCWMSTSLWTDTCRSTRYCCCGVHLPRARVLYKDISKRL</sequence>
<gene>
    <name evidence="1" type="ORF">BaRGS_00019665</name>
</gene>
<evidence type="ECO:0000313" key="1">
    <source>
        <dbReference type="EMBL" id="KAK7489151.1"/>
    </source>
</evidence>
<dbReference type="AlphaFoldDB" id="A0ABD0KQ27"/>
<comment type="caution">
    <text evidence="1">The sequence shown here is derived from an EMBL/GenBank/DDBJ whole genome shotgun (WGS) entry which is preliminary data.</text>
</comment>
<evidence type="ECO:0008006" key="3">
    <source>
        <dbReference type="Google" id="ProtNLM"/>
    </source>
</evidence>
<organism evidence="1 2">
    <name type="scientific">Batillaria attramentaria</name>
    <dbReference type="NCBI Taxonomy" id="370345"/>
    <lineage>
        <taxon>Eukaryota</taxon>
        <taxon>Metazoa</taxon>
        <taxon>Spiralia</taxon>
        <taxon>Lophotrochozoa</taxon>
        <taxon>Mollusca</taxon>
        <taxon>Gastropoda</taxon>
        <taxon>Caenogastropoda</taxon>
        <taxon>Sorbeoconcha</taxon>
        <taxon>Cerithioidea</taxon>
        <taxon>Batillariidae</taxon>
        <taxon>Batillaria</taxon>
    </lineage>
</organism>
<dbReference type="Proteomes" id="UP001519460">
    <property type="component" value="Unassembled WGS sequence"/>
</dbReference>
<reference evidence="1 2" key="1">
    <citation type="journal article" date="2023" name="Sci. Data">
        <title>Genome assembly of the Korean intertidal mud-creeper Batillaria attramentaria.</title>
        <authorList>
            <person name="Patra A.K."/>
            <person name="Ho P.T."/>
            <person name="Jun S."/>
            <person name="Lee S.J."/>
            <person name="Kim Y."/>
            <person name="Won Y.J."/>
        </authorList>
    </citation>
    <scope>NUCLEOTIDE SEQUENCE [LARGE SCALE GENOMIC DNA]</scope>
    <source>
        <strain evidence="1">Wonlab-2016</strain>
    </source>
</reference>
<evidence type="ECO:0000313" key="2">
    <source>
        <dbReference type="Proteomes" id="UP001519460"/>
    </source>
</evidence>